<proteinExistence type="predicted"/>
<dbReference type="RefSeq" id="WP_213558923.1">
    <property type="nucleotide sequence ID" value="NZ_JBHXAJ010000003.1"/>
</dbReference>
<evidence type="ECO:0000313" key="2">
    <source>
        <dbReference type="EMBL" id="QVI22844.1"/>
    </source>
</evidence>
<keyword evidence="1" id="KW-0812">Transmembrane</keyword>
<name>A0ABX8CTH8_9NOCA</name>
<accession>A0ABX8CTH8</accession>
<sequence length="63" mass="6745">MLRLGVWMAILGFGSLFLEKADMHFIILAWADNMQPGFGIVLGAIGVLVALVAVGMQAKDKQA</sequence>
<dbReference type="EMBL" id="CP074371">
    <property type="protein sequence ID" value="QVI22844.1"/>
    <property type="molecule type" value="Genomic_DNA"/>
</dbReference>
<dbReference type="Proteomes" id="UP000683310">
    <property type="component" value="Chromosome"/>
</dbReference>
<evidence type="ECO:0000313" key="3">
    <source>
        <dbReference type="Proteomes" id="UP000683310"/>
    </source>
</evidence>
<organism evidence="2 3">
    <name type="scientific">Nocardia tengchongensis</name>
    <dbReference type="NCBI Taxonomy" id="2055889"/>
    <lineage>
        <taxon>Bacteria</taxon>
        <taxon>Bacillati</taxon>
        <taxon>Actinomycetota</taxon>
        <taxon>Actinomycetes</taxon>
        <taxon>Mycobacteriales</taxon>
        <taxon>Nocardiaceae</taxon>
        <taxon>Nocardia</taxon>
    </lineage>
</organism>
<protein>
    <submittedName>
        <fullName evidence="2">Uncharacterized protein</fullName>
    </submittedName>
</protein>
<reference evidence="2 3" key="1">
    <citation type="submission" date="2021-04" db="EMBL/GenBank/DDBJ databases">
        <title>Nocardia tengchongensis.</title>
        <authorList>
            <person name="Zhuang k."/>
            <person name="Ran Y."/>
            <person name="Li W."/>
        </authorList>
    </citation>
    <scope>NUCLEOTIDE SEQUENCE [LARGE SCALE GENOMIC DNA]</scope>
    <source>
        <strain evidence="2 3">CFH S0057</strain>
    </source>
</reference>
<feature type="transmembrane region" description="Helical" evidence="1">
    <location>
        <begin position="7"/>
        <end position="31"/>
    </location>
</feature>
<feature type="transmembrane region" description="Helical" evidence="1">
    <location>
        <begin position="37"/>
        <end position="56"/>
    </location>
</feature>
<evidence type="ECO:0000256" key="1">
    <source>
        <dbReference type="SAM" id="Phobius"/>
    </source>
</evidence>
<keyword evidence="1" id="KW-0472">Membrane</keyword>
<gene>
    <name evidence="2" type="ORF">KHQ06_07650</name>
</gene>
<keyword evidence="3" id="KW-1185">Reference proteome</keyword>
<keyword evidence="1" id="KW-1133">Transmembrane helix</keyword>